<feature type="domain" description="VWFA" evidence="4">
    <location>
        <begin position="90"/>
        <end position="194"/>
    </location>
</feature>
<dbReference type="PANTHER" id="PTHR37464">
    <property type="entry name" value="BLL2463 PROTEIN"/>
    <property type="match status" value="1"/>
</dbReference>
<evidence type="ECO:0000313" key="5">
    <source>
        <dbReference type="EMBL" id="GER89200.1"/>
    </source>
</evidence>
<proteinExistence type="predicted"/>
<keyword evidence="2" id="KW-0472">Membrane</keyword>
<feature type="region of interest" description="Disordered" evidence="1">
    <location>
        <begin position="618"/>
        <end position="644"/>
    </location>
</feature>
<dbReference type="PANTHER" id="PTHR37464:SF1">
    <property type="entry name" value="BLL2463 PROTEIN"/>
    <property type="match status" value="1"/>
</dbReference>
<feature type="transmembrane region" description="Helical" evidence="2">
    <location>
        <begin position="60"/>
        <end position="80"/>
    </location>
</feature>
<evidence type="ECO:0000256" key="2">
    <source>
        <dbReference type="SAM" id="Phobius"/>
    </source>
</evidence>
<dbReference type="CDD" id="cd00198">
    <property type="entry name" value="vWFA"/>
    <property type="match status" value="1"/>
</dbReference>
<feature type="compositionally biased region" description="Polar residues" evidence="1">
    <location>
        <begin position="618"/>
        <end position="634"/>
    </location>
</feature>
<dbReference type="RefSeq" id="WP_151756989.1">
    <property type="nucleotide sequence ID" value="NZ_BKZW01000001.1"/>
</dbReference>
<dbReference type="InterPro" id="IPR002035">
    <property type="entry name" value="VWF_A"/>
</dbReference>
<dbReference type="SUPFAM" id="SSF53300">
    <property type="entry name" value="vWA-like"/>
    <property type="match status" value="1"/>
</dbReference>
<dbReference type="EMBL" id="BKZW01000001">
    <property type="protein sequence ID" value="GER89200.1"/>
    <property type="molecule type" value="Genomic_DNA"/>
</dbReference>
<evidence type="ECO:0008006" key="7">
    <source>
        <dbReference type="Google" id="ProtNLM"/>
    </source>
</evidence>
<accession>A0A5J4KS09</accession>
<dbReference type="Gene3D" id="3.40.50.410">
    <property type="entry name" value="von Willebrand factor, type A domain"/>
    <property type="match status" value="1"/>
</dbReference>
<keyword evidence="6" id="KW-1185">Reference proteome</keyword>
<gene>
    <name evidence="5" type="ORF">KDW_33620</name>
</gene>
<organism evidence="5 6">
    <name type="scientific">Dictyobacter vulcani</name>
    <dbReference type="NCBI Taxonomy" id="2607529"/>
    <lineage>
        <taxon>Bacteria</taxon>
        <taxon>Bacillati</taxon>
        <taxon>Chloroflexota</taxon>
        <taxon>Ktedonobacteria</taxon>
        <taxon>Ktedonobacterales</taxon>
        <taxon>Dictyobacteraceae</taxon>
        <taxon>Dictyobacter</taxon>
    </lineage>
</organism>
<dbReference type="Pfam" id="PF07584">
    <property type="entry name" value="BatA"/>
    <property type="match status" value="1"/>
</dbReference>
<dbReference type="Proteomes" id="UP000326912">
    <property type="component" value="Unassembled WGS sequence"/>
</dbReference>
<feature type="transmembrane region" description="Helical" evidence="2">
    <location>
        <begin position="592"/>
        <end position="611"/>
    </location>
</feature>
<keyword evidence="2" id="KW-1133">Transmembrane helix</keyword>
<evidence type="ECO:0000256" key="1">
    <source>
        <dbReference type="SAM" id="MobiDB-lite"/>
    </source>
</evidence>
<feature type="domain" description="Aerotolerance regulator N-terminal" evidence="3">
    <location>
        <begin position="1"/>
        <end position="78"/>
    </location>
</feature>
<reference evidence="5 6" key="1">
    <citation type="submission" date="2019-10" db="EMBL/GenBank/DDBJ databases">
        <title>Dictyobacter vulcani sp. nov., within the class Ktedonobacteria, isolated from soil of volcanic Mt. Zao.</title>
        <authorList>
            <person name="Zheng Y."/>
            <person name="Wang C.M."/>
            <person name="Sakai Y."/>
            <person name="Abe K."/>
            <person name="Yokota A."/>
            <person name="Yabe S."/>
        </authorList>
    </citation>
    <scope>NUCLEOTIDE SEQUENCE [LARGE SCALE GENOMIC DNA]</scope>
    <source>
        <strain evidence="5 6">W12</strain>
    </source>
</reference>
<name>A0A5J4KS09_9CHLR</name>
<dbReference type="Pfam" id="PF13519">
    <property type="entry name" value="VWA_2"/>
    <property type="match status" value="1"/>
</dbReference>
<dbReference type="InterPro" id="IPR036465">
    <property type="entry name" value="vWFA_dom_sf"/>
</dbReference>
<keyword evidence="2" id="KW-0812">Transmembrane</keyword>
<dbReference type="InterPro" id="IPR024163">
    <property type="entry name" value="Aerotolerance_reg_N"/>
</dbReference>
<evidence type="ECO:0000259" key="4">
    <source>
        <dbReference type="Pfam" id="PF13519"/>
    </source>
</evidence>
<comment type="caution">
    <text evidence="5">The sequence shown here is derived from an EMBL/GenBank/DDBJ whole genome shotgun (WGS) entry which is preliminary data.</text>
</comment>
<sequence>MSILVPAALAFSAIIPIILLLYFMRPKRQERVIGSTLLWQQAMQDLQASRPWQRLRITPLLLLQLLAAIVIIIVLIRPAIFLSSPISGNTIVILQSSASMQATDVAPTRFDKAKETINDFISALGPDDHLSLITMARTPQVLIANSQDKGQLDNALQHARVTNQDADLEQALSLAGSLAAGQSNTRVLVIGDGHVMNSNQNLDVPFPVQYMSIGTDAANVALMALSARSIQGQLIGFAQVSNYSHEQRSIPVELYTDGKLFGVKTVTLNAGTSGAIEWGPLAAKTSLLHARLISQDAMTSDHEAWSLVGSSIRGRVLLVSKGNMYLETALRLQSNVTLYTIDPDKYAHSTGSYDLTIFDGYLPPREPAGNIFYVNPPEHTYSFGSSNPLTAVTHISAGNDPQNLLSNVDLSSIHTMHASHQLKPALWAQTIINTPETPIILAGENNNRRIAVFGFDLHETDLPLQPSFPILIYNLVNWFLPSPVSGNSQVTPGVPVSIQTWPGADQVSVTGPDQQTVNVGPPFPVTPYARTNAVGIYQVKQQVHGQNLNGLFTVNLFNPVQSQLAPAKAIPVAHSTNVGGDKNTISRQLREIWPWIAAILLLILCAEWWLFSRNYQTQASGQTGGSNTRTSTQRGKSKQRVSRYPLPANVQHRIEQSWSRAQKQSKKIKKRLNIKLKKQTKGERRVNI</sequence>
<feature type="transmembrane region" description="Helical" evidence="2">
    <location>
        <begin position="6"/>
        <end position="24"/>
    </location>
</feature>
<protein>
    <recommendedName>
        <fullName evidence="7">VWFA domain-containing protein</fullName>
    </recommendedName>
</protein>
<dbReference type="AlphaFoldDB" id="A0A5J4KS09"/>
<evidence type="ECO:0000259" key="3">
    <source>
        <dbReference type="Pfam" id="PF07584"/>
    </source>
</evidence>
<evidence type="ECO:0000313" key="6">
    <source>
        <dbReference type="Proteomes" id="UP000326912"/>
    </source>
</evidence>